<dbReference type="AlphaFoldDB" id="A0A916TBD8"/>
<reference evidence="2" key="1">
    <citation type="journal article" date="2014" name="Int. J. Syst. Evol. Microbiol.">
        <title>Complete genome sequence of Corynebacterium casei LMG S-19264T (=DSM 44701T), isolated from a smear-ripened cheese.</title>
        <authorList>
            <consortium name="US DOE Joint Genome Institute (JGI-PGF)"/>
            <person name="Walter F."/>
            <person name="Albersmeier A."/>
            <person name="Kalinowski J."/>
            <person name="Ruckert C."/>
        </authorList>
    </citation>
    <scope>NUCLEOTIDE SEQUENCE</scope>
    <source>
        <strain evidence="2">CGMCC 1.12827</strain>
    </source>
</reference>
<evidence type="ECO:0000313" key="3">
    <source>
        <dbReference type="Proteomes" id="UP000621454"/>
    </source>
</evidence>
<dbReference type="PANTHER" id="PTHR43032">
    <property type="entry name" value="PROTEIN-METHIONINE-SULFOXIDE REDUCTASE"/>
    <property type="match status" value="1"/>
</dbReference>
<feature type="domain" description="Oxidoreductase molybdopterin-binding" evidence="1">
    <location>
        <begin position="40"/>
        <end position="190"/>
    </location>
</feature>
<organism evidence="2 3">
    <name type="scientific">Gordonia jinhuaensis</name>
    <dbReference type="NCBI Taxonomy" id="1517702"/>
    <lineage>
        <taxon>Bacteria</taxon>
        <taxon>Bacillati</taxon>
        <taxon>Actinomycetota</taxon>
        <taxon>Actinomycetes</taxon>
        <taxon>Mycobacteriales</taxon>
        <taxon>Gordoniaceae</taxon>
        <taxon>Gordonia</taxon>
    </lineage>
</organism>
<proteinExistence type="predicted"/>
<comment type="caution">
    <text evidence="2">The sequence shown here is derived from an EMBL/GenBank/DDBJ whole genome shotgun (WGS) entry which is preliminary data.</text>
</comment>
<evidence type="ECO:0000313" key="2">
    <source>
        <dbReference type="EMBL" id="GGB39005.1"/>
    </source>
</evidence>
<dbReference type="SUPFAM" id="SSF56524">
    <property type="entry name" value="Oxidoreductase molybdopterin-binding domain"/>
    <property type="match status" value="1"/>
</dbReference>
<evidence type="ECO:0000259" key="1">
    <source>
        <dbReference type="Pfam" id="PF00174"/>
    </source>
</evidence>
<dbReference type="Proteomes" id="UP000621454">
    <property type="component" value="Unassembled WGS sequence"/>
</dbReference>
<dbReference type="Pfam" id="PF00174">
    <property type="entry name" value="Oxidored_molyb"/>
    <property type="match status" value="1"/>
</dbReference>
<dbReference type="InterPro" id="IPR036374">
    <property type="entry name" value="OxRdtase_Mopterin-bd_sf"/>
</dbReference>
<sequence length="208" mass="23779">MMDAMAIVNRGFVGRPDRSGVKLPPGQYRTFDFPVLSAEPTPDIALSDWRLTVQPTGGPLRSYRWDDFTALPHTDITTDIHCVTRWSKFDTRWRGVSMDVVLDGMVDTDTDTSAEQGYLMAHCYGGYTTNLPIRDLLHGQAWLVDTYDGEPLAAEHGGPVRLLVPHLYFWKSAKWVRRLRLMPGDTPGFWESHGYHMYGDPWLEQRYS</sequence>
<dbReference type="InterPro" id="IPR000572">
    <property type="entry name" value="OxRdtase_Mopterin-bd_dom"/>
</dbReference>
<gene>
    <name evidence="2" type="ORF">GCM10011489_28410</name>
</gene>
<keyword evidence="3" id="KW-1185">Reference proteome</keyword>
<dbReference type="Gene3D" id="3.90.420.10">
    <property type="entry name" value="Oxidoreductase, molybdopterin-binding domain"/>
    <property type="match status" value="1"/>
</dbReference>
<protein>
    <submittedName>
        <fullName evidence="2">Molybdopterin-binding protein</fullName>
    </submittedName>
</protein>
<name>A0A916TBD8_9ACTN</name>
<reference evidence="2" key="2">
    <citation type="submission" date="2020-09" db="EMBL/GenBank/DDBJ databases">
        <authorList>
            <person name="Sun Q."/>
            <person name="Zhou Y."/>
        </authorList>
    </citation>
    <scope>NUCLEOTIDE SEQUENCE</scope>
    <source>
        <strain evidence="2">CGMCC 1.12827</strain>
    </source>
</reference>
<accession>A0A916TBD8</accession>
<dbReference type="PANTHER" id="PTHR43032:SF4">
    <property type="entry name" value="OXIDOREDUCTASE MOLYBDOPTERIN-BINDING DOMAIN-CONTAINING PROTEIN"/>
    <property type="match status" value="1"/>
</dbReference>
<dbReference type="EMBL" id="BMGC01000022">
    <property type="protein sequence ID" value="GGB39005.1"/>
    <property type="molecule type" value="Genomic_DNA"/>
</dbReference>